<feature type="compositionally biased region" description="Polar residues" evidence="6">
    <location>
        <begin position="45"/>
        <end position="70"/>
    </location>
</feature>
<evidence type="ECO:0000256" key="2">
    <source>
        <dbReference type="ARBA" id="ARBA00022618"/>
    </source>
</evidence>
<keyword evidence="2" id="KW-0132">Cell division</keyword>
<dbReference type="InterPro" id="IPR046965">
    <property type="entry name" value="Cyclin_A/B-like"/>
</dbReference>
<evidence type="ECO:0000259" key="7">
    <source>
        <dbReference type="SMART" id="SM00385"/>
    </source>
</evidence>
<dbReference type="InterPro" id="IPR006671">
    <property type="entry name" value="Cyclin_N"/>
</dbReference>
<feature type="domain" description="Cyclin-like" evidence="7">
    <location>
        <begin position="280"/>
        <end position="361"/>
    </location>
</feature>
<dbReference type="GO" id="GO:0016538">
    <property type="term" value="F:cyclin-dependent protein serine/threonine kinase regulator activity"/>
    <property type="evidence" value="ECO:0007669"/>
    <property type="project" value="InterPro"/>
</dbReference>
<feature type="compositionally biased region" description="Basic and acidic residues" evidence="6">
    <location>
        <begin position="16"/>
        <end position="26"/>
    </location>
</feature>
<feature type="domain" description="Cyclin C-terminal" evidence="8">
    <location>
        <begin position="276"/>
        <end position="392"/>
    </location>
</feature>
<dbReference type="SMART" id="SM01332">
    <property type="entry name" value="Cyclin_C"/>
    <property type="match status" value="1"/>
</dbReference>
<evidence type="ECO:0000256" key="5">
    <source>
        <dbReference type="RuleBase" id="RU000383"/>
    </source>
</evidence>
<dbReference type="CDD" id="cd20567">
    <property type="entry name" value="CYCLIN_AtCycB-like_rpt1"/>
    <property type="match status" value="1"/>
</dbReference>
<dbReference type="Pfam" id="PF02984">
    <property type="entry name" value="Cyclin_C"/>
    <property type="match status" value="1"/>
</dbReference>
<name>A0AAE0GJV0_9CHLO</name>
<evidence type="ECO:0000313" key="9">
    <source>
        <dbReference type="EMBL" id="KAK3279360.1"/>
    </source>
</evidence>
<keyword evidence="10" id="KW-1185">Reference proteome</keyword>
<dbReference type="AlphaFoldDB" id="A0AAE0GJV0"/>
<keyword evidence="3 5" id="KW-0195">Cyclin</keyword>
<dbReference type="InterPro" id="IPR039361">
    <property type="entry name" value="Cyclin"/>
</dbReference>
<feature type="compositionally biased region" description="Polar residues" evidence="6">
    <location>
        <begin position="84"/>
        <end position="101"/>
    </location>
</feature>
<dbReference type="EMBL" id="LGRX02004985">
    <property type="protein sequence ID" value="KAK3279360.1"/>
    <property type="molecule type" value="Genomic_DNA"/>
</dbReference>
<comment type="similarity">
    <text evidence="1">Belongs to the cyclin family. Cyclin AB subfamily.</text>
</comment>
<dbReference type="Pfam" id="PF00134">
    <property type="entry name" value="Cyclin_N"/>
    <property type="match status" value="1"/>
</dbReference>
<dbReference type="InterPro" id="IPR013763">
    <property type="entry name" value="Cyclin-like_dom"/>
</dbReference>
<dbReference type="SMART" id="SM00385">
    <property type="entry name" value="CYCLIN"/>
    <property type="match status" value="2"/>
</dbReference>
<feature type="domain" description="Cyclin-like" evidence="7">
    <location>
        <begin position="183"/>
        <end position="267"/>
    </location>
</feature>
<dbReference type="PANTHER" id="PTHR10177">
    <property type="entry name" value="CYCLINS"/>
    <property type="match status" value="1"/>
</dbReference>
<dbReference type="EMBL" id="LGRX02004985">
    <property type="protein sequence ID" value="KAK3279362.1"/>
    <property type="molecule type" value="Genomic_DNA"/>
</dbReference>
<dbReference type="InterPro" id="IPR036915">
    <property type="entry name" value="Cyclin-like_sf"/>
</dbReference>
<reference evidence="9 10" key="1">
    <citation type="journal article" date="2015" name="Genome Biol. Evol.">
        <title>Comparative Genomics of a Bacterivorous Green Alga Reveals Evolutionary Causalities and Consequences of Phago-Mixotrophic Mode of Nutrition.</title>
        <authorList>
            <person name="Burns J.A."/>
            <person name="Paasch A."/>
            <person name="Narechania A."/>
            <person name="Kim E."/>
        </authorList>
    </citation>
    <scope>NUCLEOTIDE SEQUENCE [LARGE SCALE GENOMIC DNA]</scope>
    <source>
        <strain evidence="9">PLY_AMNH</strain>
    </source>
</reference>
<dbReference type="PIRSF" id="PIRSF001771">
    <property type="entry name" value="Cyclin_A_B_D_E"/>
    <property type="match status" value="1"/>
</dbReference>
<sequence>MSLTTRGMSAIANENGHLDRDVKGETKANGTAGGRRALGDIGNFVSAQQSRQSSKNSLPTKEATTLSQAEQDLKASGQWGATRARTTQFKPRDFTSSTSGRTLDGHRSITSLLLSRSEAASACKGQCPELPDIDAADRENPLAVTAYVNDIYAYYRRVETQISPDYMAEQTDINDRMRAILVDWLVEVHLKFKLMPETLYLTTNLIDRYLAKDNVTRKNLQLVGVTAMLLAAKYEEIWAPEVRDFVYISDKAYTKVQILAMEKTMLRSLGFNLTVPTPYHFMFRYLKAAGADKKCELLTMFFAELAMPEYSMLKYSSSLLSAAAVYTALVTLGEPCFPPALKAHCGYTEEEIRPCAVQLVNLHRRAATSSLLAVHKKYSFPKFSEVAKLPPALSLVDEA</sequence>
<dbReference type="Proteomes" id="UP001190700">
    <property type="component" value="Unassembled WGS sequence"/>
</dbReference>
<dbReference type="Gene3D" id="1.10.472.10">
    <property type="entry name" value="Cyclin-like"/>
    <property type="match status" value="2"/>
</dbReference>
<reference evidence="9" key="2">
    <citation type="submission" date="2023-06" db="EMBL/GenBank/DDBJ databases">
        <title>Long-read-based genome assembly of the green algal bacterivore Cymbomonas tetramitiformis.</title>
        <authorList>
            <person name="Gyaltshen Y."/>
            <person name="Rozenberg A."/>
            <person name="Paasch A."/>
            <person name="Burns J.A."/>
            <person name="Warring S."/>
            <person name="Larson R."/>
            <person name="Maurer-Alcala X."/>
            <person name="Dacks J."/>
            <person name="Kim E."/>
        </authorList>
    </citation>
    <scope>NUCLEOTIDE SEQUENCE</scope>
    <source>
        <strain evidence="9">PLY_AMNH</strain>
    </source>
</reference>
<dbReference type="InterPro" id="IPR004367">
    <property type="entry name" value="Cyclin_C-dom"/>
</dbReference>
<dbReference type="SUPFAM" id="SSF47954">
    <property type="entry name" value="Cyclin-like"/>
    <property type="match status" value="2"/>
</dbReference>
<comment type="caution">
    <text evidence="9">The sequence shown here is derived from an EMBL/GenBank/DDBJ whole genome shotgun (WGS) entry which is preliminary data.</text>
</comment>
<feature type="region of interest" description="Disordered" evidence="6">
    <location>
        <begin position="1"/>
        <end position="101"/>
    </location>
</feature>
<proteinExistence type="inferred from homology"/>
<evidence type="ECO:0000256" key="3">
    <source>
        <dbReference type="ARBA" id="ARBA00023127"/>
    </source>
</evidence>
<dbReference type="FunFam" id="1.10.472.10:FF:000001">
    <property type="entry name" value="G2/mitotic-specific cyclin"/>
    <property type="match status" value="1"/>
</dbReference>
<keyword evidence="4" id="KW-0131">Cell cycle</keyword>
<evidence type="ECO:0000313" key="10">
    <source>
        <dbReference type="Proteomes" id="UP001190700"/>
    </source>
</evidence>
<dbReference type="GO" id="GO:0044772">
    <property type="term" value="P:mitotic cell cycle phase transition"/>
    <property type="evidence" value="ECO:0007669"/>
    <property type="project" value="InterPro"/>
</dbReference>
<accession>A0AAE0GJV0</accession>
<evidence type="ECO:0000256" key="1">
    <source>
        <dbReference type="ARBA" id="ARBA00006955"/>
    </source>
</evidence>
<dbReference type="GO" id="GO:0051301">
    <property type="term" value="P:cell division"/>
    <property type="evidence" value="ECO:0007669"/>
    <property type="project" value="UniProtKB-KW"/>
</dbReference>
<evidence type="ECO:0000259" key="8">
    <source>
        <dbReference type="SMART" id="SM01332"/>
    </source>
</evidence>
<dbReference type="EMBL" id="LGRX02004985">
    <property type="protein sequence ID" value="KAK3279361.1"/>
    <property type="molecule type" value="Genomic_DNA"/>
</dbReference>
<organism evidence="9 10">
    <name type="scientific">Cymbomonas tetramitiformis</name>
    <dbReference type="NCBI Taxonomy" id="36881"/>
    <lineage>
        <taxon>Eukaryota</taxon>
        <taxon>Viridiplantae</taxon>
        <taxon>Chlorophyta</taxon>
        <taxon>Pyramimonadophyceae</taxon>
        <taxon>Pyramimonadales</taxon>
        <taxon>Pyramimonadaceae</taxon>
        <taxon>Cymbomonas</taxon>
    </lineage>
</organism>
<evidence type="ECO:0000256" key="6">
    <source>
        <dbReference type="SAM" id="MobiDB-lite"/>
    </source>
</evidence>
<gene>
    <name evidence="9" type="ORF">CYMTET_12748</name>
</gene>
<protein>
    <submittedName>
        <fullName evidence="9">Uncharacterized protein</fullName>
    </submittedName>
</protein>
<evidence type="ECO:0000256" key="4">
    <source>
        <dbReference type="ARBA" id="ARBA00023306"/>
    </source>
</evidence>